<dbReference type="PANTHER" id="PTHR47755:SF1">
    <property type="entry name" value="CELL DIVISION PROTEIN FTSX"/>
    <property type="match status" value="1"/>
</dbReference>
<dbReference type="EMBL" id="AOSK01000111">
    <property type="protein sequence ID" value="EYD74589.1"/>
    <property type="molecule type" value="Genomic_DNA"/>
</dbReference>
<dbReference type="AlphaFoldDB" id="A0A017HLF9"/>
<keyword evidence="2" id="KW-0131">Cell cycle</keyword>
<reference evidence="2 3" key="1">
    <citation type="submission" date="2013-02" db="EMBL/GenBank/DDBJ databases">
        <authorList>
            <person name="Fiebig A."/>
            <person name="Goeker M."/>
            <person name="Klenk H.-P.P."/>
        </authorList>
    </citation>
    <scope>NUCLEOTIDE SEQUENCE [LARGE SCALE GENOMIC DNA]</scope>
    <source>
        <strain evidence="2 3">DSM 19309</strain>
    </source>
</reference>
<feature type="transmembrane region" description="Helical" evidence="1">
    <location>
        <begin position="255"/>
        <end position="273"/>
    </location>
</feature>
<dbReference type="GO" id="GO:0051301">
    <property type="term" value="P:cell division"/>
    <property type="evidence" value="ECO:0007669"/>
    <property type="project" value="UniProtKB-KW"/>
</dbReference>
<dbReference type="Proteomes" id="UP000019666">
    <property type="component" value="Unassembled WGS sequence"/>
</dbReference>
<keyword evidence="3" id="KW-1185">Reference proteome</keyword>
<keyword evidence="1" id="KW-0472">Membrane</keyword>
<proteinExistence type="predicted"/>
<keyword evidence="1" id="KW-0812">Transmembrane</keyword>
<gene>
    <name evidence="2" type="ORF">Rumeso_03885</name>
</gene>
<feature type="transmembrane region" description="Helical" evidence="1">
    <location>
        <begin position="47"/>
        <end position="70"/>
    </location>
</feature>
<accession>A0A017HLF9</accession>
<comment type="caution">
    <text evidence="2">The sequence shown here is derived from an EMBL/GenBank/DDBJ whole genome shotgun (WGS) entry which is preliminary data.</text>
</comment>
<keyword evidence="2" id="KW-0132">Cell division</keyword>
<protein>
    <submittedName>
        <fullName evidence="2">Cell division protein FtsX</fullName>
    </submittedName>
</protein>
<organism evidence="2 3">
    <name type="scientific">Rubellimicrobium mesophilum DSM 19309</name>
    <dbReference type="NCBI Taxonomy" id="442562"/>
    <lineage>
        <taxon>Bacteria</taxon>
        <taxon>Pseudomonadati</taxon>
        <taxon>Pseudomonadota</taxon>
        <taxon>Alphaproteobacteria</taxon>
        <taxon>Rhodobacterales</taxon>
        <taxon>Roseobacteraceae</taxon>
        <taxon>Rubellimicrobium</taxon>
    </lineage>
</organism>
<dbReference type="GO" id="GO:0016020">
    <property type="term" value="C:membrane"/>
    <property type="evidence" value="ECO:0007669"/>
    <property type="project" value="InterPro"/>
</dbReference>
<evidence type="ECO:0000313" key="2">
    <source>
        <dbReference type="EMBL" id="EYD74589.1"/>
    </source>
</evidence>
<dbReference type="GO" id="GO:0032153">
    <property type="term" value="C:cell division site"/>
    <property type="evidence" value="ECO:0007669"/>
    <property type="project" value="TreeGrafter"/>
</dbReference>
<name>A0A017HLF9_9RHOB</name>
<dbReference type="PANTHER" id="PTHR47755">
    <property type="entry name" value="CELL DIVISION PROTEIN FTSX"/>
    <property type="match status" value="1"/>
</dbReference>
<feature type="transmembrane region" description="Helical" evidence="1">
    <location>
        <begin position="202"/>
        <end position="223"/>
    </location>
</feature>
<evidence type="ECO:0000256" key="1">
    <source>
        <dbReference type="SAM" id="Phobius"/>
    </source>
</evidence>
<evidence type="ECO:0000313" key="3">
    <source>
        <dbReference type="Proteomes" id="UP000019666"/>
    </source>
</evidence>
<keyword evidence="1" id="KW-1133">Transmembrane helix</keyword>
<feature type="transmembrane region" description="Helical" evidence="1">
    <location>
        <begin position="293"/>
        <end position="310"/>
    </location>
</feature>
<sequence length="323" mass="33712">MRPLPAPLAAALAALAGVPALLARQAPRVLGFLRGDPLADRAVPPSGFTASLTLFTAGAMGFLAVFALALSLATDRLAARWGEELAQTATLRLPALDGDQATQTGTALRILQQTPGVAEARALTPDENRALLEPWLGPDIPVESLPVPQLVAVTLTDDGTFDAAGLTARLEAELPGAVLDDHTRWREPLVQAAGRLRTMGMVAMLLIAGSTATMITLAAQAALAANAQVIRVLRLIGARDIYIARAFVRRFTLRAAWGAAAGTLAGLLAVMLLPTSETAGGFLTGLGFQGWGWLLPLLIPPFAALTAYVSTRSAALRTLRAQP</sequence>
<dbReference type="InterPro" id="IPR004513">
    <property type="entry name" value="FtsX"/>
</dbReference>
<dbReference type="HOGENOM" id="CLU_067538_1_0_5"/>
<dbReference type="PATRIC" id="fig|442562.3.peg.3832"/>
<dbReference type="STRING" id="442562.Rumeso_03885"/>